<feature type="region of interest" description="Disordered" evidence="1">
    <location>
        <begin position="777"/>
        <end position="811"/>
    </location>
</feature>
<feature type="compositionally biased region" description="Low complexity" evidence="1">
    <location>
        <begin position="525"/>
        <end position="534"/>
    </location>
</feature>
<feature type="region of interest" description="Disordered" evidence="1">
    <location>
        <begin position="522"/>
        <end position="600"/>
    </location>
</feature>
<feature type="region of interest" description="Disordered" evidence="1">
    <location>
        <begin position="1"/>
        <end position="38"/>
    </location>
</feature>
<feature type="compositionally biased region" description="Polar residues" evidence="1">
    <location>
        <begin position="657"/>
        <end position="666"/>
    </location>
</feature>
<dbReference type="AlphaFoldDB" id="A0A2U1NJX1"/>
<keyword evidence="3" id="KW-1185">Reference proteome</keyword>
<dbReference type="EMBL" id="PKPP01002671">
    <property type="protein sequence ID" value="PWA73814.1"/>
    <property type="molecule type" value="Genomic_DNA"/>
</dbReference>
<feature type="compositionally biased region" description="Polar residues" evidence="1">
    <location>
        <begin position="923"/>
        <end position="950"/>
    </location>
</feature>
<name>A0A2U1NJX1_ARTAN</name>
<organism evidence="2 3">
    <name type="scientific">Artemisia annua</name>
    <name type="common">Sweet wormwood</name>
    <dbReference type="NCBI Taxonomy" id="35608"/>
    <lineage>
        <taxon>Eukaryota</taxon>
        <taxon>Viridiplantae</taxon>
        <taxon>Streptophyta</taxon>
        <taxon>Embryophyta</taxon>
        <taxon>Tracheophyta</taxon>
        <taxon>Spermatophyta</taxon>
        <taxon>Magnoliopsida</taxon>
        <taxon>eudicotyledons</taxon>
        <taxon>Gunneridae</taxon>
        <taxon>Pentapetalae</taxon>
        <taxon>asterids</taxon>
        <taxon>campanulids</taxon>
        <taxon>Asterales</taxon>
        <taxon>Asteraceae</taxon>
        <taxon>Asteroideae</taxon>
        <taxon>Anthemideae</taxon>
        <taxon>Artemisiinae</taxon>
        <taxon>Artemisia</taxon>
    </lineage>
</organism>
<feature type="region of interest" description="Disordered" evidence="1">
    <location>
        <begin position="918"/>
        <end position="950"/>
    </location>
</feature>
<feature type="region of interest" description="Disordered" evidence="1">
    <location>
        <begin position="338"/>
        <end position="358"/>
    </location>
</feature>
<sequence length="1126" mass="126532">MISIDEHPPSDPSSSHDLKSSDNTDLKSSDASADLDDTYNPLPNISIRDYVFGLRNKDIACNWPFSPTSLQLCLKHGVKNLLPPFESLDSLRNSTHLTSCSLGNRLTEAKNINKLDEKPMNDPVRAASLNPSGSKKDRESQFRYQETLARTRSKEKPSQKIQNTSRDKKSGHVMKLKLKSAVERVEKSQFHHQEYLGHTKSKEKLLQKNENVSSRTKKSRFVMKLNLGVEGVEEVVPNCLIVSETMASKVCPVCKIFSSSSNTTLNAHIDQCLTGEGTLKWTENPKILVKHKVKPRKMRSMVDIYKTALHCTVEELDKRNGTSWATNSCFPAQEFQFQGEEKEEDDKEEEDDEEEEVRRTKIIPNVADNEGDVYIDTNGKKVRILSVPKTVLSDNNRARKLVKRVKGSKMIMAKKKSNIFKKKHQHKQLKISPNARKLCSSKSQAVSGPIAESCSEDERDKEIIRPSWAWSKRASLLKKSRGTNQKVEIFSGENRKTDLQCRETKDLVVDIEKPSSGCDFKIRRSSSYNSSSSQSRKKMRTSSPLIKQPLNELRKEGTHIHLDEDEYDDDDDNDDFDNDDYDTYDDDAGPSQHSDGGDIRPKGSKFASLCKNLSFPAAKFSFKRKISAAENLNEDLDDRLSQDSFKDQSRMEEHPATRTNASKCSNEESSVGIRTVNKDEVCDVESIRNETLSNVDQVRVSSFMGLSTSFDLEFSKCIDLYQDQICSTNRAPNDVEQHENYIQEVDPIPIPGPPGSFLPASPCEEMEEMVSEEQLQATSVRSSEYQNLKDTMDQDSTSNSPVSTISNSRSTSVQDDTYKKLFFNGDTGFTDKGPSQNSLKNDQPCCCSRKEAALNYQESFKLRKQPIESSITTRGLNFETEMFPLRNYPNSPAPALVASPSKPVLRLMGKNLTVVKTDEDQDVSLSSQQFRTPPSSQQNPQRPVPFSQYQNGFDSEHFSAHPPINMRSHVDVGSINGGFMTYMNRYDRGGSYMGPMMPQASSHHGHDAIDFQAVSRRNVSNNVPSRSQPMKEIIVLDDSPENEAGNSMGIEFLKRNQEQMNPLYSKYPSQRSTHLYGSGGSTAFHGVGSQTCENGDPGRWNIGSSSASPSMSHMRSSTTYYPPSYP</sequence>
<dbReference type="OrthoDB" id="1929441at2759"/>
<evidence type="ECO:0000313" key="2">
    <source>
        <dbReference type="EMBL" id="PWA73814.1"/>
    </source>
</evidence>
<feature type="compositionally biased region" description="Acidic residues" evidence="1">
    <location>
        <begin position="563"/>
        <end position="588"/>
    </location>
</feature>
<protein>
    <recommendedName>
        <fullName evidence="4">Hapless 8</fullName>
    </recommendedName>
</protein>
<comment type="caution">
    <text evidence="2">The sequence shown here is derived from an EMBL/GenBank/DDBJ whole genome shotgun (WGS) entry which is preliminary data.</text>
</comment>
<accession>A0A2U1NJX1</accession>
<feature type="compositionally biased region" description="Basic and acidic residues" evidence="1">
    <location>
        <begin position="552"/>
        <end position="562"/>
    </location>
</feature>
<dbReference type="Proteomes" id="UP000245207">
    <property type="component" value="Unassembled WGS sequence"/>
</dbReference>
<feature type="compositionally biased region" description="Basic and acidic residues" evidence="1">
    <location>
        <begin position="1"/>
        <end position="28"/>
    </location>
</feature>
<feature type="region of interest" description="Disordered" evidence="1">
    <location>
        <begin position="1088"/>
        <end position="1126"/>
    </location>
</feature>
<evidence type="ECO:0000313" key="3">
    <source>
        <dbReference type="Proteomes" id="UP000245207"/>
    </source>
</evidence>
<feature type="compositionally biased region" description="Low complexity" evidence="1">
    <location>
        <begin position="1104"/>
        <end position="1117"/>
    </location>
</feature>
<dbReference type="Gene3D" id="3.30.160.60">
    <property type="entry name" value="Classic Zinc Finger"/>
    <property type="match status" value="1"/>
</dbReference>
<dbReference type="PANTHER" id="PTHR35767:SF1">
    <property type="entry name" value="HAPLESS PROTEIN"/>
    <property type="match status" value="1"/>
</dbReference>
<feature type="region of interest" description="Disordered" evidence="1">
    <location>
        <begin position="116"/>
        <end position="173"/>
    </location>
</feature>
<feature type="compositionally biased region" description="Basic and acidic residues" evidence="1">
    <location>
        <begin position="644"/>
        <end position="656"/>
    </location>
</feature>
<evidence type="ECO:0008006" key="4">
    <source>
        <dbReference type="Google" id="ProtNLM"/>
    </source>
</evidence>
<feature type="compositionally biased region" description="Acidic residues" evidence="1">
    <location>
        <begin position="341"/>
        <end position="355"/>
    </location>
</feature>
<proteinExistence type="predicted"/>
<feature type="region of interest" description="Disordered" evidence="1">
    <location>
        <begin position="644"/>
        <end position="666"/>
    </location>
</feature>
<reference evidence="2 3" key="1">
    <citation type="journal article" date="2018" name="Mol. Plant">
        <title>The genome of Artemisia annua provides insight into the evolution of Asteraceae family and artemisinin biosynthesis.</title>
        <authorList>
            <person name="Shen Q."/>
            <person name="Zhang L."/>
            <person name="Liao Z."/>
            <person name="Wang S."/>
            <person name="Yan T."/>
            <person name="Shi P."/>
            <person name="Liu M."/>
            <person name="Fu X."/>
            <person name="Pan Q."/>
            <person name="Wang Y."/>
            <person name="Lv Z."/>
            <person name="Lu X."/>
            <person name="Zhang F."/>
            <person name="Jiang W."/>
            <person name="Ma Y."/>
            <person name="Chen M."/>
            <person name="Hao X."/>
            <person name="Li L."/>
            <person name="Tang Y."/>
            <person name="Lv G."/>
            <person name="Zhou Y."/>
            <person name="Sun X."/>
            <person name="Brodelius P.E."/>
            <person name="Rose J.K.C."/>
            <person name="Tang K."/>
        </authorList>
    </citation>
    <scope>NUCLEOTIDE SEQUENCE [LARGE SCALE GENOMIC DNA]</scope>
    <source>
        <strain evidence="3">cv. Huhao1</strain>
        <tissue evidence="2">Leaf</tissue>
    </source>
</reference>
<gene>
    <name evidence="2" type="ORF">CTI12_AA257740</name>
</gene>
<dbReference type="PANTHER" id="PTHR35767">
    <property type="entry name" value="HAPLESS PROTEIN"/>
    <property type="match status" value="1"/>
</dbReference>
<dbReference type="STRING" id="35608.A0A2U1NJX1"/>
<evidence type="ECO:0000256" key="1">
    <source>
        <dbReference type="SAM" id="MobiDB-lite"/>
    </source>
</evidence>